<organism evidence="1 2">
    <name type="scientific">Pistacia integerrima</name>
    <dbReference type="NCBI Taxonomy" id="434235"/>
    <lineage>
        <taxon>Eukaryota</taxon>
        <taxon>Viridiplantae</taxon>
        <taxon>Streptophyta</taxon>
        <taxon>Embryophyta</taxon>
        <taxon>Tracheophyta</taxon>
        <taxon>Spermatophyta</taxon>
        <taxon>Magnoliopsida</taxon>
        <taxon>eudicotyledons</taxon>
        <taxon>Gunneridae</taxon>
        <taxon>Pentapetalae</taxon>
        <taxon>rosids</taxon>
        <taxon>malvids</taxon>
        <taxon>Sapindales</taxon>
        <taxon>Anacardiaceae</taxon>
        <taxon>Pistacia</taxon>
    </lineage>
</organism>
<evidence type="ECO:0000313" key="2">
    <source>
        <dbReference type="Proteomes" id="UP001163603"/>
    </source>
</evidence>
<evidence type="ECO:0000313" key="1">
    <source>
        <dbReference type="EMBL" id="KAJ0013724.1"/>
    </source>
</evidence>
<keyword evidence="2" id="KW-1185">Reference proteome</keyword>
<dbReference type="EMBL" id="CM047748">
    <property type="protein sequence ID" value="KAJ0013724.1"/>
    <property type="molecule type" value="Genomic_DNA"/>
</dbReference>
<protein>
    <submittedName>
        <fullName evidence="1">Uncharacterized protein</fullName>
    </submittedName>
</protein>
<sequence>MLFILLVNSCLLHTPPIVLLSYGFLDTSKTLSLWVFHFLLTPYYNSVLILMSIGQRILLIHSPSLGIIFSLVTHSSPGELRNNQLQLDLAHKPNIMPLADTTTKLL</sequence>
<accession>A0ACC0X962</accession>
<gene>
    <name evidence="1" type="ORF">Pint_19998</name>
</gene>
<reference evidence="2" key="1">
    <citation type="journal article" date="2023" name="G3 (Bethesda)">
        <title>Genome assembly and association tests identify interacting loci associated with vigor, precocity, and sex in interspecific pistachio rootstocks.</title>
        <authorList>
            <person name="Palmer W."/>
            <person name="Jacygrad E."/>
            <person name="Sagayaradj S."/>
            <person name="Cavanaugh K."/>
            <person name="Han R."/>
            <person name="Bertier L."/>
            <person name="Beede B."/>
            <person name="Kafkas S."/>
            <person name="Golino D."/>
            <person name="Preece J."/>
            <person name="Michelmore R."/>
        </authorList>
    </citation>
    <scope>NUCLEOTIDE SEQUENCE [LARGE SCALE GENOMIC DNA]</scope>
</reference>
<dbReference type="Proteomes" id="UP001163603">
    <property type="component" value="Chromosome 13"/>
</dbReference>
<proteinExistence type="predicted"/>
<name>A0ACC0X962_9ROSI</name>
<comment type="caution">
    <text evidence="1">The sequence shown here is derived from an EMBL/GenBank/DDBJ whole genome shotgun (WGS) entry which is preliminary data.</text>
</comment>